<dbReference type="Proteomes" id="UP001165580">
    <property type="component" value="Unassembled WGS sequence"/>
</dbReference>
<accession>A0ABT2GCB1</accession>
<sequence length="72" mass="7655">MTDQQNEPIMAGADDAALTEKVEGLLTQVKADAPDASSAEIAELLRERLDQAGLEVDDDEIGRLAAWEAGES</sequence>
<comment type="caution">
    <text evidence="1">The sequence shown here is derived from an EMBL/GenBank/DDBJ whole genome shotgun (WGS) entry which is preliminary data.</text>
</comment>
<keyword evidence="2" id="KW-1185">Reference proteome</keyword>
<reference evidence="1" key="1">
    <citation type="submission" date="2022-08" db="EMBL/GenBank/DDBJ databases">
        <authorList>
            <person name="Deng Y."/>
            <person name="Han X.-F."/>
            <person name="Zhang Y.-Q."/>
        </authorList>
    </citation>
    <scope>NUCLEOTIDE SEQUENCE</scope>
    <source>
        <strain evidence="1">CPCC 205716</strain>
    </source>
</reference>
<protein>
    <submittedName>
        <fullName evidence="1">Uncharacterized protein</fullName>
    </submittedName>
</protein>
<evidence type="ECO:0000313" key="1">
    <source>
        <dbReference type="EMBL" id="MCS5713857.1"/>
    </source>
</evidence>
<organism evidence="1 2">
    <name type="scientific">Herbiconiux gentiana</name>
    <dbReference type="NCBI Taxonomy" id="2970912"/>
    <lineage>
        <taxon>Bacteria</taxon>
        <taxon>Bacillati</taxon>
        <taxon>Actinomycetota</taxon>
        <taxon>Actinomycetes</taxon>
        <taxon>Micrococcales</taxon>
        <taxon>Microbacteriaceae</taxon>
        <taxon>Herbiconiux</taxon>
    </lineage>
</organism>
<name>A0ABT2GCB1_9MICO</name>
<dbReference type="RefSeq" id="WP_259485396.1">
    <property type="nucleotide sequence ID" value="NZ_JANTEZ010000002.1"/>
</dbReference>
<dbReference type="EMBL" id="JANTEZ010000002">
    <property type="protein sequence ID" value="MCS5713857.1"/>
    <property type="molecule type" value="Genomic_DNA"/>
</dbReference>
<evidence type="ECO:0000313" key="2">
    <source>
        <dbReference type="Proteomes" id="UP001165580"/>
    </source>
</evidence>
<gene>
    <name evidence="1" type="ORF">NVV95_04745</name>
</gene>
<proteinExistence type="predicted"/>